<evidence type="ECO:0000313" key="1">
    <source>
        <dbReference type="EMBL" id="TYJ38929.1"/>
    </source>
</evidence>
<evidence type="ECO:0000313" key="2">
    <source>
        <dbReference type="Proteomes" id="UP000323597"/>
    </source>
</evidence>
<sequence length="40" mass="4417">MLEEQMEIEVEKANVDMPTTNSLAQKVAIDSFTLFGEGLS</sequence>
<dbReference type="AlphaFoldDB" id="A0A5D2ZLF5"/>
<protein>
    <submittedName>
        <fullName evidence="1">Uncharacterized protein</fullName>
    </submittedName>
</protein>
<proteinExistence type="predicted"/>
<dbReference type="Proteomes" id="UP000323597">
    <property type="component" value="Chromosome A04"/>
</dbReference>
<organism evidence="1 2">
    <name type="scientific">Gossypium mustelinum</name>
    <name type="common">Cotton</name>
    <name type="synonym">Gossypium caicoense</name>
    <dbReference type="NCBI Taxonomy" id="34275"/>
    <lineage>
        <taxon>Eukaryota</taxon>
        <taxon>Viridiplantae</taxon>
        <taxon>Streptophyta</taxon>
        <taxon>Embryophyta</taxon>
        <taxon>Tracheophyta</taxon>
        <taxon>Spermatophyta</taxon>
        <taxon>Magnoliopsida</taxon>
        <taxon>eudicotyledons</taxon>
        <taxon>Gunneridae</taxon>
        <taxon>Pentapetalae</taxon>
        <taxon>rosids</taxon>
        <taxon>malvids</taxon>
        <taxon>Malvales</taxon>
        <taxon>Malvaceae</taxon>
        <taxon>Malvoideae</taxon>
        <taxon>Gossypium</taxon>
    </lineage>
</organism>
<gene>
    <name evidence="1" type="ORF">E1A91_A04G029000v1</name>
</gene>
<reference evidence="1 2" key="1">
    <citation type="submission" date="2019-07" db="EMBL/GenBank/DDBJ databases">
        <title>WGS assembly of Gossypium mustelinum.</title>
        <authorList>
            <person name="Chen Z.J."/>
            <person name="Sreedasyam A."/>
            <person name="Ando A."/>
            <person name="Song Q."/>
            <person name="De L."/>
            <person name="Hulse-Kemp A."/>
            <person name="Ding M."/>
            <person name="Ye W."/>
            <person name="Kirkbride R."/>
            <person name="Jenkins J."/>
            <person name="Plott C."/>
            <person name="Lovell J."/>
            <person name="Lin Y.-M."/>
            <person name="Vaughn R."/>
            <person name="Liu B."/>
            <person name="Li W."/>
            <person name="Simpson S."/>
            <person name="Scheffler B."/>
            <person name="Saski C."/>
            <person name="Grover C."/>
            <person name="Hu G."/>
            <person name="Conover J."/>
            <person name="Carlson J."/>
            <person name="Shu S."/>
            <person name="Boston L."/>
            <person name="Williams M."/>
            <person name="Peterson D."/>
            <person name="Mcgee K."/>
            <person name="Jones D."/>
            <person name="Wendel J."/>
            <person name="Stelly D."/>
            <person name="Grimwood J."/>
            <person name="Schmutz J."/>
        </authorList>
    </citation>
    <scope>NUCLEOTIDE SEQUENCE [LARGE SCALE GENOMIC DNA]</scope>
    <source>
        <strain evidence="1">1408120.09</strain>
    </source>
</reference>
<keyword evidence="2" id="KW-1185">Reference proteome</keyword>
<accession>A0A5D2ZLF5</accession>
<name>A0A5D2ZLF5_GOSMU</name>
<dbReference type="EMBL" id="CM017639">
    <property type="protein sequence ID" value="TYJ38929.1"/>
    <property type="molecule type" value="Genomic_DNA"/>
</dbReference>